<sequence length="683" mass="78372">MIEVSEKFKEAIYAPSRKTHAVVRFEILDLTAYIDNIKTTPEEEIFSKAKQLTNKVRIQSLKIATFEKDYFKLDGSFNLPPNANNKEEIGYYSKNLSDEEGVFYPSEKIIFNFNGTHSSIGLTIAFDVLNNEYASEFNIYVYDENRELLKRVDVTNNTKSIYELIEQLDNYKRIDVEIIKWCKPYRRCKVVEVDFGIIEEHNDESLISFNLIQELDNISSSLPSDELKFVVDNSNRRFNMLNKDGFYNYVKQGQEVFLDIGVEIGDGIYEDIQVGKYFLKTQQSDEGTLTATFTARDILDSLSSDETENLSNELNLSLYDFAKRILNNIGISNYKLSNNLKLIMTKGLYEKVTYRNLIQMIAIAGMCVVYSDNEGYLNISQLVDAKTVLADIEATNTEIIGNKNQIMNNISVADKKYLTFEKDYFKLDGSFNLPEKNKETGWVSKSLSNDEGRFEEELKITFRLDKEQTGNAIKIIFDTLNNEYATEFTIKTYNSLGEELLNDTIMNTGQVNNYESNGLVGAIEIQIILNKWCKPYRRARIYEVSFNSPVDNITFDNIYKEPQVVVSDIVKTVEVTYYPSDLENPVVLTYNDENLNTGSIMKLDNYLINTEEQAINVAKWIIKENNDNVNTFTVNWRGNPMLGVADRITIQNGFDSTNLINVTKQELNYEGYLSGRLEGKGVV</sequence>
<dbReference type="AlphaFoldDB" id="A0AA86MF20"/>
<proteinExistence type="predicted"/>
<organism evidence="1 2">
    <name type="scientific">Clostridium neonatale</name>
    <dbReference type="NCBI Taxonomy" id="137838"/>
    <lineage>
        <taxon>Bacteria</taxon>
        <taxon>Bacillati</taxon>
        <taxon>Bacillota</taxon>
        <taxon>Clostridia</taxon>
        <taxon>Eubacteriales</taxon>
        <taxon>Clostridiaceae</taxon>
        <taxon>Clostridium</taxon>
    </lineage>
</organism>
<name>A0AA86MF20_9CLOT</name>
<evidence type="ECO:0000313" key="2">
    <source>
        <dbReference type="Proteomes" id="UP000789738"/>
    </source>
</evidence>
<comment type="caution">
    <text evidence="1">The sequence shown here is derived from an EMBL/GenBank/DDBJ whole genome shotgun (WGS) entry which is preliminary data.</text>
</comment>
<dbReference type="Proteomes" id="UP000789738">
    <property type="component" value="Unassembled WGS sequence"/>
</dbReference>
<dbReference type="EMBL" id="CAKJVE010000004">
    <property type="protein sequence ID" value="CAG9705415.1"/>
    <property type="molecule type" value="Genomic_DNA"/>
</dbReference>
<protein>
    <submittedName>
        <fullName evidence="1">Uncharacterized protein</fullName>
    </submittedName>
</protein>
<dbReference type="RefSeq" id="WP_317076766.1">
    <property type="nucleotide sequence ID" value="NZ_CAKJVE010000004.1"/>
</dbReference>
<accession>A0AA86MF20</accession>
<gene>
    <name evidence="1" type="ORF">CNEO_41857</name>
</gene>
<reference evidence="1" key="1">
    <citation type="submission" date="2021-10" db="EMBL/GenBank/DDBJ databases">
        <authorList>
            <person name="Mesa V."/>
        </authorList>
    </citation>
    <scope>NUCLEOTIDE SEQUENCE</scope>
    <source>
        <strain evidence="1">CC3_PB</strain>
    </source>
</reference>
<evidence type="ECO:0000313" key="1">
    <source>
        <dbReference type="EMBL" id="CAG9705415.1"/>
    </source>
</evidence>